<organism evidence="1 2">
    <name type="scientific">Pluteus cervinus</name>
    <dbReference type="NCBI Taxonomy" id="181527"/>
    <lineage>
        <taxon>Eukaryota</taxon>
        <taxon>Fungi</taxon>
        <taxon>Dikarya</taxon>
        <taxon>Basidiomycota</taxon>
        <taxon>Agaricomycotina</taxon>
        <taxon>Agaricomycetes</taxon>
        <taxon>Agaricomycetidae</taxon>
        <taxon>Agaricales</taxon>
        <taxon>Pluteineae</taxon>
        <taxon>Pluteaceae</taxon>
        <taxon>Pluteus</taxon>
    </lineage>
</organism>
<evidence type="ECO:0000313" key="2">
    <source>
        <dbReference type="Proteomes" id="UP000308600"/>
    </source>
</evidence>
<keyword evidence="2" id="KW-1185">Reference proteome</keyword>
<dbReference type="Proteomes" id="UP000308600">
    <property type="component" value="Unassembled WGS sequence"/>
</dbReference>
<evidence type="ECO:0000313" key="1">
    <source>
        <dbReference type="EMBL" id="TFK73873.1"/>
    </source>
</evidence>
<sequence length="334" mass="38148">MLFSIQTLDRPHPSGLQFTSYHITSTVTTTQDCSGLPDSMSAAEHPASIGDHSDLADKDVEQTYPRLPPEIEIEIFIVAFDTQKKHRTTLLCVAKRVRDWLIPLIYNTIVIDLNYTGGPMLSALQQYGHHVQQVFAHQYPSESEQTDLFTYCPNIWNLGLWCTGTLSEAVYKLKGLRRLALDFYGFESLREEEHDGTVQPSIPIDIQKVAWFSNITHLVTSEITTIASSIPLRRLPNLTHFMILSLTPRDVLRHILQSYPKLKVVVWLLGHVTDENKVFVLDSHSDDAPKINDKRIVTMNARFSENWIRAAKGDLEKDLWVIAERTVEERRRGV</sequence>
<dbReference type="EMBL" id="ML208272">
    <property type="protein sequence ID" value="TFK73873.1"/>
    <property type="molecule type" value="Genomic_DNA"/>
</dbReference>
<accession>A0ACD3B717</accession>
<proteinExistence type="predicted"/>
<name>A0ACD3B717_9AGAR</name>
<protein>
    <submittedName>
        <fullName evidence="1">Uncharacterized protein</fullName>
    </submittedName>
</protein>
<gene>
    <name evidence="1" type="ORF">BDN72DRAFT_834203</name>
</gene>
<reference evidence="1 2" key="1">
    <citation type="journal article" date="2019" name="Nat. Ecol. Evol.">
        <title>Megaphylogeny resolves global patterns of mushroom evolution.</title>
        <authorList>
            <person name="Varga T."/>
            <person name="Krizsan K."/>
            <person name="Foldi C."/>
            <person name="Dima B."/>
            <person name="Sanchez-Garcia M."/>
            <person name="Sanchez-Ramirez S."/>
            <person name="Szollosi G.J."/>
            <person name="Szarkandi J.G."/>
            <person name="Papp V."/>
            <person name="Albert L."/>
            <person name="Andreopoulos W."/>
            <person name="Angelini C."/>
            <person name="Antonin V."/>
            <person name="Barry K.W."/>
            <person name="Bougher N.L."/>
            <person name="Buchanan P."/>
            <person name="Buyck B."/>
            <person name="Bense V."/>
            <person name="Catcheside P."/>
            <person name="Chovatia M."/>
            <person name="Cooper J."/>
            <person name="Damon W."/>
            <person name="Desjardin D."/>
            <person name="Finy P."/>
            <person name="Geml J."/>
            <person name="Haridas S."/>
            <person name="Hughes K."/>
            <person name="Justo A."/>
            <person name="Karasinski D."/>
            <person name="Kautmanova I."/>
            <person name="Kiss B."/>
            <person name="Kocsube S."/>
            <person name="Kotiranta H."/>
            <person name="LaButti K.M."/>
            <person name="Lechner B.E."/>
            <person name="Liimatainen K."/>
            <person name="Lipzen A."/>
            <person name="Lukacs Z."/>
            <person name="Mihaltcheva S."/>
            <person name="Morgado L.N."/>
            <person name="Niskanen T."/>
            <person name="Noordeloos M.E."/>
            <person name="Ohm R.A."/>
            <person name="Ortiz-Santana B."/>
            <person name="Ovrebo C."/>
            <person name="Racz N."/>
            <person name="Riley R."/>
            <person name="Savchenko A."/>
            <person name="Shiryaev A."/>
            <person name="Soop K."/>
            <person name="Spirin V."/>
            <person name="Szebenyi C."/>
            <person name="Tomsovsky M."/>
            <person name="Tulloss R.E."/>
            <person name="Uehling J."/>
            <person name="Grigoriev I.V."/>
            <person name="Vagvolgyi C."/>
            <person name="Papp T."/>
            <person name="Martin F.M."/>
            <person name="Miettinen O."/>
            <person name="Hibbett D.S."/>
            <person name="Nagy L.G."/>
        </authorList>
    </citation>
    <scope>NUCLEOTIDE SEQUENCE [LARGE SCALE GENOMIC DNA]</scope>
    <source>
        <strain evidence="1 2">NL-1719</strain>
    </source>
</reference>